<evidence type="ECO:0000313" key="2">
    <source>
        <dbReference type="Proteomes" id="UP000663722"/>
    </source>
</evidence>
<dbReference type="EMBL" id="CP061800">
    <property type="protein sequence ID" value="QTA92674.1"/>
    <property type="molecule type" value="Genomic_DNA"/>
</dbReference>
<dbReference type="AlphaFoldDB" id="A0A975BVV3"/>
<dbReference type="KEGG" id="dmm:dnm_087610"/>
<organism evidence="1 2">
    <name type="scientific">Desulfonema magnum</name>
    <dbReference type="NCBI Taxonomy" id="45655"/>
    <lineage>
        <taxon>Bacteria</taxon>
        <taxon>Pseudomonadati</taxon>
        <taxon>Thermodesulfobacteriota</taxon>
        <taxon>Desulfobacteria</taxon>
        <taxon>Desulfobacterales</taxon>
        <taxon>Desulfococcaceae</taxon>
        <taxon>Desulfonema</taxon>
    </lineage>
</organism>
<name>A0A975BVV3_9BACT</name>
<evidence type="ECO:0000313" key="1">
    <source>
        <dbReference type="EMBL" id="QTA92674.1"/>
    </source>
</evidence>
<keyword evidence="2" id="KW-1185">Reference proteome</keyword>
<sequence>MLSGRGYRGIQYKKGIIRRRRRTQSLSYESRFKGKNCFAGKIKIVSRSKKFREKWSAKIERSDFLHTPEKQKFSICLCKKALRSIFALRKKKFLIF</sequence>
<gene>
    <name evidence="1" type="ORF">dnm_087610</name>
</gene>
<proteinExistence type="predicted"/>
<dbReference type="Proteomes" id="UP000663722">
    <property type="component" value="Chromosome"/>
</dbReference>
<accession>A0A975BVV3</accession>
<protein>
    <submittedName>
        <fullName evidence="1">Uncharacterized protein</fullName>
    </submittedName>
</protein>
<reference evidence="1" key="1">
    <citation type="journal article" date="2021" name="Microb. Physiol.">
        <title>Proteogenomic Insights into the Physiology of Marine, Sulfate-Reducing, Filamentous Desulfonema limicola and Desulfonema magnum.</title>
        <authorList>
            <person name="Schnaars V."/>
            <person name="Wohlbrand L."/>
            <person name="Scheve S."/>
            <person name="Hinrichs C."/>
            <person name="Reinhardt R."/>
            <person name="Rabus R."/>
        </authorList>
    </citation>
    <scope>NUCLEOTIDE SEQUENCE</scope>
    <source>
        <strain evidence="1">4be13</strain>
    </source>
</reference>